<protein>
    <recommendedName>
        <fullName evidence="3">Single-stranded DNA-binding protein</fullName>
    </recommendedName>
</protein>
<dbReference type="GO" id="GO:0006260">
    <property type="term" value="P:DNA replication"/>
    <property type="evidence" value="ECO:0007669"/>
    <property type="project" value="InterPro"/>
</dbReference>
<feature type="compositionally biased region" description="Low complexity" evidence="4">
    <location>
        <begin position="169"/>
        <end position="183"/>
    </location>
</feature>
<comment type="caution">
    <text evidence="5">The sequence shown here is derived from an EMBL/GenBank/DDBJ whole genome shotgun (WGS) entry which is preliminary data.</text>
</comment>
<dbReference type="OrthoDB" id="9809878at2"/>
<evidence type="ECO:0000313" key="5">
    <source>
        <dbReference type="EMBL" id="PSL08152.1"/>
    </source>
</evidence>
<dbReference type="Gene3D" id="2.40.50.140">
    <property type="entry name" value="Nucleic acid-binding proteins"/>
    <property type="match status" value="1"/>
</dbReference>
<evidence type="ECO:0000313" key="6">
    <source>
        <dbReference type="Proteomes" id="UP000243528"/>
    </source>
</evidence>
<accession>A0A2P8EFA0</accession>
<dbReference type="NCBIfam" id="TIGR00621">
    <property type="entry name" value="ssb"/>
    <property type="match status" value="1"/>
</dbReference>
<feature type="compositionally biased region" description="Pro residues" evidence="4">
    <location>
        <begin position="153"/>
        <end position="168"/>
    </location>
</feature>
<keyword evidence="6" id="KW-1185">Reference proteome</keyword>
<dbReference type="InterPro" id="IPR012340">
    <property type="entry name" value="NA-bd_OB-fold"/>
</dbReference>
<evidence type="ECO:0000256" key="2">
    <source>
        <dbReference type="PROSITE-ProRule" id="PRU00252"/>
    </source>
</evidence>
<evidence type="ECO:0000256" key="3">
    <source>
        <dbReference type="RuleBase" id="RU000524"/>
    </source>
</evidence>
<feature type="compositionally biased region" description="Low complexity" evidence="4">
    <location>
        <begin position="142"/>
        <end position="152"/>
    </location>
</feature>
<reference evidence="5 6" key="1">
    <citation type="submission" date="2018-03" db="EMBL/GenBank/DDBJ databases">
        <title>Genomic Encyclopedia of Archaeal and Bacterial Type Strains, Phase II (KMG-II): from individual species to whole genera.</title>
        <authorList>
            <person name="Goeker M."/>
        </authorList>
    </citation>
    <scope>NUCLEOTIDE SEQUENCE [LARGE SCALE GENOMIC DNA]</scope>
    <source>
        <strain evidence="5 6">DSM 45211</strain>
    </source>
</reference>
<dbReference type="EMBL" id="PYGE01000001">
    <property type="protein sequence ID" value="PSL08152.1"/>
    <property type="molecule type" value="Genomic_DNA"/>
</dbReference>
<dbReference type="GO" id="GO:0003697">
    <property type="term" value="F:single-stranded DNA binding"/>
    <property type="evidence" value="ECO:0007669"/>
    <property type="project" value="InterPro"/>
</dbReference>
<evidence type="ECO:0000256" key="1">
    <source>
        <dbReference type="ARBA" id="ARBA00023125"/>
    </source>
</evidence>
<feature type="region of interest" description="Disordered" evidence="4">
    <location>
        <begin position="119"/>
        <end position="193"/>
    </location>
</feature>
<sequence>MSNAFPATTPGRIATDPQYTGGANPRLTFRLAVDDRSQGQDGEWATRQTVFHDVVAFGRSAKTFADLYRKGDPVVISGEVRFNNYTTQAGENRTGTQIVARVVAPDPRLCQVSIDRTRQAERGAGADGPAPSAPQTTTQSGAAAEAVDVQVDVPPPPVPAPPPVPTPPTAAEAAARPRWPQQPTGTATGGVGV</sequence>
<proteinExistence type="predicted"/>
<dbReference type="SUPFAM" id="SSF50249">
    <property type="entry name" value="Nucleic acid-binding proteins"/>
    <property type="match status" value="1"/>
</dbReference>
<evidence type="ECO:0000256" key="4">
    <source>
        <dbReference type="SAM" id="MobiDB-lite"/>
    </source>
</evidence>
<dbReference type="RefSeq" id="WP_106535245.1">
    <property type="nucleotide sequence ID" value="NZ_ML142897.1"/>
</dbReference>
<name>A0A2P8EFA0_9ACTN</name>
<feature type="region of interest" description="Disordered" evidence="4">
    <location>
        <begin position="1"/>
        <end position="22"/>
    </location>
</feature>
<keyword evidence="1 2" id="KW-0238">DNA-binding</keyword>
<organism evidence="5 6">
    <name type="scientific">Haloactinopolyspora alba</name>
    <dbReference type="NCBI Taxonomy" id="648780"/>
    <lineage>
        <taxon>Bacteria</taxon>
        <taxon>Bacillati</taxon>
        <taxon>Actinomycetota</taxon>
        <taxon>Actinomycetes</taxon>
        <taxon>Jiangellales</taxon>
        <taxon>Jiangellaceae</taxon>
        <taxon>Haloactinopolyspora</taxon>
    </lineage>
</organism>
<dbReference type="InterPro" id="IPR011344">
    <property type="entry name" value="ssDNA-bd"/>
</dbReference>
<dbReference type="Proteomes" id="UP000243528">
    <property type="component" value="Unassembled WGS sequence"/>
</dbReference>
<dbReference type="PROSITE" id="PS50935">
    <property type="entry name" value="SSB"/>
    <property type="match status" value="1"/>
</dbReference>
<dbReference type="CDD" id="cd04496">
    <property type="entry name" value="SSB_OBF"/>
    <property type="match status" value="1"/>
</dbReference>
<dbReference type="AlphaFoldDB" id="A0A2P8EFA0"/>
<dbReference type="InterPro" id="IPR000424">
    <property type="entry name" value="Primosome_PriB/ssb"/>
</dbReference>
<dbReference type="Pfam" id="PF00436">
    <property type="entry name" value="SSB"/>
    <property type="match status" value="1"/>
</dbReference>
<gene>
    <name evidence="5" type="ORF">CLV30_101119</name>
</gene>